<protein>
    <submittedName>
        <fullName evidence="1">Uncharacterized protein</fullName>
    </submittedName>
</protein>
<dbReference type="EMBL" id="AAHWHN010000021">
    <property type="protein sequence ID" value="ECB0428854.1"/>
    <property type="molecule type" value="Genomic_DNA"/>
</dbReference>
<gene>
    <name evidence="1" type="ORF">EUV16_19525</name>
</gene>
<accession>A0A5X8MRB7</accession>
<sequence>MAKRKYTNRKARIEKKFSTSAKELLLRLMPKNFTSDDFSFECGGFRGRHGYVHYREWVVWGAPDYWTGEQDYSDAFFVLHDFLISHTTDWDGIGRAHDAVNWAPGVEVDESPFYSPWRIGDVTRAQIISHCRKLAAAGVTWN</sequence>
<evidence type="ECO:0000313" key="1">
    <source>
        <dbReference type="EMBL" id="ECB0428854.1"/>
    </source>
</evidence>
<reference evidence="1" key="1">
    <citation type="submission" date="2019-01" db="EMBL/GenBank/DDBJ databases">
        <authorList>
            <person name="Ashton P.M."/>
            <person name="Dallman T."/>
            <person name="Nair S."/>
            <person name="De Pinna E."/>
            <person name="Peters T."/>
            <person name="Grant K."/>
        </authorList>
    </citation>
    <scope>NUCLEOTIDE SEQUENCE</scope>
    <source>
        <strain evidence="1">559803</strain>
    </source>
</reference>
<organism evidence="1">
    <name type="scientific">Salmonella enterica subsp. enterica serovar Agbeni</name>
    <dbReference type="NCBI Taxonomy" id="1967642"/>
    <lineage>
        <taxon>Bacteria</taxon>
        <taxon>Pseudomonadati</taxon>
        <taxon>Pseudomonadota</taxon>
        <taxon>Gammaproteobacteria</taxon>
        <taxon>Enterobacterales</taxon>
        <taxon>Enterobacteriaceae</taxon>
        <taxon>Salmonella</taxon>
    </lineage>
</organism>
<name>A0A5X8MRB7_SALET</name>
<dbReference type="AlphaFoldDB" id="A0A5X8MRB7"/>
<proteinExistence type="predicted"/>
<comment type="caution">
    <text evidence="1">The sequence shown here is derived from an EMBL/GenBank/DDBJ whole genome shotgun (WGS) entry which is preliminary data.</text>
</comment>